<evidence type="ECO:0000313" key="4">
    <source>
        <dbReference type="Proteomes" id="UP000231655"/>
    </source>
</evidence>
<reference evidence="3 4" key="1">
    <citation type="submission" date="2017-09" db="EMBL/GenBank/DDBJ databases">
        <authorList>
            <person name="Ehlers B."/>
            <person name="Leendertz F.H."/>
        </authorList>
    </citation>
    <scope>NUCLEOTIDE SEQUENCE [LARGE SCALE GENOMIC DNA]</scope>
    <source>
        <strain evidence="3 4">CGMCC 1.12662</strain>
    </source>
</reference>
<feature type="transmembrane region" description="Helical" evidence="1">
    <location>
        <begin position="6"/>
        <end position="28"/>
    </location>
</feature>
<feature type="transmembrane region" description="Helical" evidence="1">
    <location>
        <begin position="115"/>
        <end position="134"/>
    </location>
</feature>
<dbReference type="PANTHER" id="PTHR31168:SF1">
    <property type="entry name" value="DUF599 FAMILY PROTEIN"/>
    <property type="match status" value="1"/>
</dbReference>
<dbReference type="RefSeq" id="WP_097144051.1">
    <property type="nucleotide sequence ID" value="NZ_OBEA01000001.1"/>
</dbReference>
<keyword evidence="1" id="KW-0812">Transmembrane</keyword>
<sequence length="233" mass="25911">MILRDYLSLFTLIDALGVVVILASWLLIGWRIEHPGKAKPSVSILMGEYRREWLRKMTERSPRIFDAQILGTLRANVSFFASSTMIAIGGALALLGNSDQLRGIASDLGAERSPAVYWEIKLFLVLLFLANAFLKFVWSSRLFGYCGVLMGAVPNEASDPKAIPRALKAAQINIFAARSFNRGLRSIYFSLAAACWFAGPWGLLAGTVVTCAMLWRREFASQSRELLMQVEED</sequence>
<dbReference type="EMBL" id="OBEA01000001">
    <property type="protein sequence ID" value="SNY37047.1"/>
    <property type="molecule type" value="Genomic_DNA"/>
</dbReference>
<dbReference type="Proteomes" id="UP000231655">
    <property type="component" value="Unassembled WGS sequence"/>
</dbReference>
<keyword evidence="5" id="KW-1185">Reference proteome</keyword>
<dbReference type="Pfam" id="PF04654">
    <property type="entry name" value="DUF599"/>
    <property type="match status" value="1"/>
</dbReference>
<keyword evidence="1" id="KW-0472">Membrane</keyword>
<accession>A0A285HMX9</accession>
<dbReference type="OrthoDB" id="9806874at2"/>
<gene>
    <name evidence="2" type="ORF">CVM39_14540</name>
    <name evidence="3" type="ORF">SAMN06297129_0248</name>
</gene>
<reference evidence="2 5" key="2">
    <citation type="journal article" date="2018" name="Int. J. Syst. Evol. Microbiol.">
        <title>Pseudooceanicola lipolyticus sp. nov., a marine alphaproteobacterium, reclassification of Oceanicola flagellatus as Pseudooceanicola flagellatus comb. nov. and emended description of the genus Pseudooceanicola.</title>
        <authorList>
            <person name="Huang M.-M."/>
            <person name="Guo L.-L."/>
            <person name="Wu Y.-H."/>
            <person name="Lai Q.-L."/>
            <person name="Shao Z.-Z."/>
            <person name="Wang C.-S."/>
            <person name="Wu M."/>
            <person name="Xu X.-W."/>
        </authorList>
    </citation>
    <scope>NUCLEOTIDE SEQUENCE [LARGE SCALE GENOMIC DNA]</scope>
    <source>
        <strain evidence="2 5">Ar-45</strain>
    </source>
</reference>
<name>A0A285HMX9_9RHOB</name>
<evidence type="ECO:0000313" key="2">
    <source>
        <dbReference type="EMBL" id="PJE27789.1"/>
    </source>
</evidence>
<organism evidence="3 4">
    <name type="scientific">Pseudooceanicola antarcticus</name>
    <dbReference type="NCBI Taxonomy" id="1247613"/>
    <lineage>
        <taxon>Bacteria</taxon>
        <taxon>Pseudomonadati</taxon>
        <taxon>Pseudomonadota</taxon>
        <taxon>Alphaproteobacteria</taxon>
        <taxon>Rhodobacterales</taxon>
        <taxon>Paracoccaceae</taxon>
        <taxon>Pseudooceanicola</taxon>
    </lineage>
</organism>
<evidence type="ECO:0000313" key="5">
    <source>
        <dbReference type="Proteomes" id="UP000231702"/>
    </source>
</evidence>
<dbReference type="InterPro" id="IPR006747">
    <property type="entry name" value="DUF599"/>
</dbReference>
<dbReference type="EMBL" id="PGTD01000017">
    <property type="protein sequence ID" value="PJE27789.1"/>
    <property type="molecule type" value="Genomic_DNA"/>
</dbReference>
<dbReference type="AlphaFoldDB" id="A0A285HMX9"/>
<proteinExistence type="predicted"/>
<evidence type="ECO:0000256" key="1">
    <source>
        <dbReference type="SAM" id="Phobius"/>
    </source>
</evidence>
<dbReference type="PANTHER" id="PTHR31168">
    <property type="entry name" value="OS02G0292800 PROTEIN"/>
    <property type="match status" value="1"/>
</dbReference>
<feature type="transmembrane region" description="Helical" evidence="1">
    <location>
        <begin position="73"/>
        <end position="95"/>
    </location>
</feature>
<protein>
    <submittedName>
        <fullName evidence="2">DUF599 domain-containing protein</fullName>
    </submittedName>
    <submittedName>
        <fullName evidence="3">Uncharacterized membrane protein</fullName>
    </submittedName>
</protein>
<keyword evidence="1" id="KW-1133">Transmembrane helix</keyword>
<feature type="transmembrane region" description="Helical" evidence="1">
    <location>
        <begin position="187"/>
        <end position="215"/>
    </location>
</feature>
<dbReference type="Proteomes" id="UP000231702">
    <property type="component" value="Unassembled WGS sequence"/>
</dbReference>
<evidence type="ECO:0000313" key="3">
    <source>
        <dbReference type="EMBL" id="SNY37047.1"/>
    </source>
</evidence>